<evidence type="ECO:0008006" key="3">
    <source>
        <dbReference type="Google" id="ProtNLM"/>
    </source>
</evidence>
<dbReference type="EMBL" id="LUEZ02000138">
    <property type="protein sequence ID" value="RDB15841.1"/>
    <property type="molecule type" value="Genomic_DNA"/>
</dbReference>
<dbReference type="Proteomes" id="UP000076154">
    <property type="component" value="Unassembled WGS sequence"/>
</dbReference>
<proteinExistence type="predicted"/>
<comment type="caution">
    <text evidence="1">The sequence shown here is derived from an EMBL/GenBank/DDBJ whole genome shotgun (WGS) entry which is preliminary data.</text>
</comment>
<protein>
    <recommendedName>
        <fullName evidence="3">Endonuclease/exonuclease/phosphatase domain-containing protein</fullName>
    </recommendedName>
</protein>
<keyword evidence="2" id="KW-1185">Reference proteome</keyword>
<dbReference type="OrthoDB" id="3041680at2759"/>
<dbReference type="SUPFAM" id="SSF56219">
    <property type="entry name" value="DNase I-like"/>
    <property type="match status" value="1"/>
</dbReference>
<dbReference type="InParanoid" id="A0A369J1G4"/>
<accession>A0A369J1G4</accession>
<dbReference type="Gene3D" id="3.60.10.10">
    <property type="entry name" value="Endonuclease/exonuclease/phosphatase"/>
    <property type="match status" value="1"/>
</dbReference>
<evidence type="ECO:0000313" key="2">
    <source>
        <dbReference type="Proteomes" id="UP000076154"/>
    </source>
</evidence>
<dbReference type="AlphaFoldDB" id="A0A369J1G4"/>
<organism evidence="1 2">
    <name type="scientific">Hypsizygus marmoreus</name>
    <name type="common">White beech mushroom</name>
    <name type="synonym">Agaricus marmoreus</name>
    <dbReference type="NCBI Taxonomy" id="39966"/>
    <lineage>
        <taxon>Eukaryota</taxon>
        <taxon>Fungi</taxon>
        <taxon>Dikarya</taxon>
        <taxon>Basidiomycota</taxon>
        <taxon>Agaricomycotina</taxon>
        <taxon>Agaricomycetes</taxon>
        <taxon>Agaricomycetidae</taxon>
        <taxon>Agaricales</taxon>
        <taxon>Tricholomatineae</taxon>
        <taxon>Lyophyllaceae</taxon>
        <taxon>Hypsizygus</taxon>
    </lineage>
</organism>
<gene>
    <name evidence="1" type="ORF">Hypma_003735</name>
</gene>
<sequence>MSQDLPISHRNDLSGPDFMVLQLGDTLIYNVYLLPETASWADSNLDTDPTEALAASLALAHSANFKMLMMGDFNARTASLVASSSHPAHASEDNAVPSTRGRWLLRVLAEHGLALVSGATRFGPKSGAFTSFQGTRRTVHQEKLLVPQDTLGHLETSCGSLGDLRDAKDKCSPENLQSTSAVLQLLPRLLRASQRHL</sequence>
<dbReference type="STRING" id="39966.A0A369J1G4"/>
<reference evidence="1" key="1">
    <citation type="submission" date="2018-04" db="EMBL/GenBank/DDBJ databases">
        <title>Whole genome sequencing of Hypsizygus marmoreus.</title>
        <authorList>
            <person name="Choi I.-G."/>
            <person name="Min B."/>
            <person name="Kim J.-G."/>
            <person name="Kim S."/>
            <person name="Oh Y.-L."/>
            <person name="Kong W.-S."/>
            <person name="Park H."/>
            <person name="Jeong J."/>
            <person name="Song E.-S."/>
        </authorList>
    </citation>
    <scope>NUCLEOTIDE SEQUENCE [LARGE SCALE GENOMIC DNA]</scope>
    <source>
        <strain evidence="1">51987-8</strain>
    </source>
</reference>
<evidence type="ECO:0000313" key="1">
    <source>
        <dbReference type="EMBL" id="RDB15841.1"/>
    </source>
</evidence>
<dbReference type="InterPro" id="IPR036691">
    <property type="entry name" value="Endo/exonu/phosph_ase_sf"/>
</dbReference>
<name>A0A369J1G4_HYPMA</name>